<protein>
    <submittedName>
        <fullName evidence="1">Uncharacterized protein</fullName>
    </submittedName>
</protein>
<organism evidence="1 2">
    <name type="scientific">Bartonella schoenbuchensis (strain DSM 13525 / NCTC 13165 / R1)</name>
    <dbReference type="NCBI Taxonomy" id="687861"/>
    <lineage>
        <taxon>Bacteria</taxon>
        <taxon>Pseudomonadati</taxon>
        <taxon>Pseudomonadota</taxon>
        <taxon>Alphaproteobacteria</taxon>
        <taxon>Hyphomicrobiales</taxon>
        <taxon>Bartonellaceae</taxon>
        <taxon>Bartonella</taxon>
    </lineage>
</organism>
<evidence type="ECO:0000313" key="2">
    <source>
        <dbReference type="Proteomes" id="UP000190811"/>
    </source>
</evidence>
<dbReference type="Proteomes" id="UP000190811">
    <property type="component" value="Chromosome"/>
</dbReference>
<sequence>MRFQISGKRSPKIFSCKTTLLPSSSLASPNPPIHLIPNSSLTSLSHTAFQTCSSPTLTPPPFLNLKPLTPFLPNSCNLPHSRPRQIHPQNTLPHTPHFSLAHTNLALCPCPFIPLNLNASNTNQSSPQKPPNIHPLKPLASSLQHPIHLIPNSSLTSLSHTAS</sequence>
<name>A0A1S6XSH6_BARSR</name>
<gene>
    <name evidence="1" type="ORF">BscR1v2_014160</name>
</gene>
<evidence type="ECO:0000313" key="1">
    <source>
        <dbReference type="EMBL" id="AQX31323.1"/>
    </source>
</evidence>
<dbReference type="AlphaFoldDB" id="A0A1S6XSH6"/>
<proteinExistence type="predicted"/>
<accession>A0A1S6XSH6</accession>
<dbReference type="STRING" id="687861.BscR1v2_014160"/>
<reference evidence="2" key="1">
    <citation type="journal article" date="2017" name="Genome Biol. Evol.">
        <title>Evolutionary Dynamics of Pathoadaptation Revealed by Three Independent Acquisitions of the VirB/D4 Type IV Secretion System in Bartonella.</title>
        <authorList>
            <person name="Harms A."/>
            <person name="Segers F.H."/>
            <person name="Quebatte M."/>
            <person name="Mistl C."/>
            <person name="Manfredi P."/>
            <person name="Korner J."/>
            <person name="Chomel B.B."/>
            <person name="Kosoy M."/>
            <person name="Maruyama S."/>
            <person name="Engel P."/>
            <person name="Dehio C."/>
        </authorList>
    </citation>
    <scope>NUCLEOTIDE SEQUENCE [LARGE SCALE GENOMIC DNA]</scope>
    <source>
        <strain evidence="2">R1</strain>
    </source>
</reference>
<dbReference type="EMBL" id="CP019789">
    <property type="protein sequence ID" value="AQX31323.1"/>
    <property type="molecule type" value="Genomic_DNA"/>
</dbReference>